<sequence length="46" mass="5323">MLQPFSFSILSHEGAIKITENIIGLFSLLLEWEKKDGEKNEDNEEE</sequence>
<evidence type="ECO:0000313" key="1">
    <source>
        <dbReference type="EMBL" id="GAF73307.1"/>
    </source>
</evidence>
<comment type="caution">
    <text evidence="1">The sequence shown here is derived from an EMBL/GenBank/DDBJ whole genome shotgun (WGS) entry which is preliminary data.</text>
</comment>
<dbReference type="AlphaFoldDB" id="X0SBL2"/>
<gene>
    <name evidence="1" type="ORF">S01H1_15436</name>
</gene>
<dbReference type="EMBL" id="BARS01008057">
    <property type="protein sequence ID" value="GAF73307.1"/>
    <property type="molecule type" value="Genomic_DNA"/>
</dbReference>
<protein>
    <submittedName>
        <fullName evidence="1">Uncharacterized protein</fullName>
    </submittedName>
</protein>
<name>X0SBL2_9ZZZZ</name>
<proteinExistence type="predicted"/>
<accession>X0SBL2</accession>
<organism evidence="1">
    <name type="scientific">marine sediment metagenome</name>
    <dbReference type="NCBI Taxonomy" id="412755"/>
    <lineage>
        <taxon>unclassified sequences</taxon>
        <taxon>metagenomes</taxon>
        <taxon>ecological metagenomes</taxon>
    </lineage>
</organism>
<reference evidence="1" key="1">
    <citation type="journal article" date="2014" name="Front. Microbiol.">
        <title>High frequency of phylogenetically diverse reductive dehalogenase-homologous genes in deep subseafloor sedimentary metagenomes.</title>
        <authorList>
            <person name="Kawai M."/>
            <person name="Futagami T."/>
            <person name="Toyoda A."/>
            <person name="Takaki Y."/>
            <person name="Nishi S."/>
            <person name="Hori S."/>
            <person name="Arai W."/>
            <person name="Tsubouchi T."/>
            <person name="Morono Y."/>
            <person name="Uchiyama I."/>
            <person name="Ito T."/>
            <person name="Fujiyama A."/>
            <person name="Inagaki F."/>
            <person name="Takami H."/>
        </authorList>
    </citation>
    <scope>NUCLEOTIDE SEQUENCE</scope>
    <source>
        <strain evidence="1">Expedition CK06-06</strain>
    </source>
</reference>